<keyword evidence="6 12" id="KW-0479">Metal-binding</keyword>
<name>A0ABR4HJT5_9EURO</name>
<accession>A0ABR4HJT5</accession>
<proteinExistence type="inferred from homology"/>
<evidence type="ECO:0000256" key="8">
    <source>
        <dbReference type="ARBA" id="ARBA00023002"/>
    </source>
</evidence>
<comment type="cofactor">
    <cofactor evidence="1">
        <name>heme</name>
        <dbReference type="ChEBI" id="CHEBI:30413"/>
    </cofactor>
</comment>
<dbReference type="Pfam" id="PF00067">
    <property type="entry name" value="p450"/>
    <property type="match status" value="1"/>
</dbReference>
<keyword evidence="7 13" id="KW-1133">Transmembrane helix</keyword>
<sequence>MASAPIQSSLERGIDVGTAPFLPGQITTICAITITAIIASSWLASWNRSKNRFPIANPPGSFQSGHSKRMEFMRNGMCILSKSRELFKGKPFRLLTELDEIIVLPQQYANLIRNETSLSFSAAIARDFNAHLPGFEPFGILQDERQHIQTVARKQLTKYLNTVTKPLSSEATFATHHIFGESSEWQEVVLKDVILDLIARLSSRVFLGEKLCRNEAWLKITKQYTVDSFKAVAILTAFPSFLRRIVSWFLPACKTVRDELEQARKVIKPILEERGRIKAQARADGKPIPSFNDAIDWAEAESQGQPYDDAIFQLVLSFAAIHTTTDLLSHTLVLLSDKPEYIEALRAEMIEVLTVSGWKKSSLYNLRLLDSTLKEAQRIKPTGMLPMRRLAINDVTLENGVRIHKGERCAVDGYAFSDPTLYENPGEYDIYRFLRMREQPGMENKAQLVATGDHHLAFGHGMHACPGRFFAANEIKLALCHLLLKYDWKLAPGSTVNPIVFATAQSINPATRVLYRRRKEEIDLKDLSFD</sequence>
<evidence type="ECO:0000256" key="6">
    <source>
        <dbReference type="ARBA" id="ARBA00022723"/>
    </source>
</evidence>
<evidence type="ECO:0000256" key="3">
    <source>
        <dbReference type="ARBA" id="ARBA00010617"/>
    </source>
</evidence>
<evidence type="ECO:0000256" key="7">
    <source>
        <dbReference type="ARBA" id="ARBA00022989"/>
    </source>
</evidence>
<dbReference type="Proteomes" id="UP001610334">
    <property type="component" value="Unassembled WGS sequence"/>
</dbReference>
<evidence type="ECO:0000313" key="15">
    <source>
        <dbReference type="Proteomes" id="UP001610334"/>
    </source>
</evidence>
<evidence type="ECO:0000313" key="14">
    <source>
        <dbReference type="EMBL" id="KAL2815752.1"/>
    </source>
</evidence>
<protein>
    <submittedName>
        <fullName evidence="14">Cytochrome P450</fullName>
    </submittedName>
</protein>
<evidence type="ECO:0000256" key="10">
    <source>
        <dbReference type="ARBA" id="ARBA00023033"/>
    </source>
</evidence>
<comment type="caution">
    <text evidence="14">The sequence shown here is derived from an EMBL/GenBank/DDBJ whole genome shotgun (WGS) entry which is preliminary data.</text>
</comment>
<dbReference type="CDD" id="cd11041">
    <property type="entry name" value="CYP503A1-like"/>
    <property type="match status" value="1"/>
</dbReference>
<dbReference type="PRINTS" id="PR00465">
    <property type="entry name" value="EP450IV"/>
</dbReference>
<dbReference type="Gene3D" id="1.10.630.10">
    <property type="entry name" value="Cytochrome P450"/>
    <property type="match status" value="1"/>
</dbReference>
<feature type="transmembrane region" description="Helical" evidence="13">
    <location>
        <begin position="26"/>
        <end position="44"/>
    </location>
</feature>
<dbReference type="InterPro" id="IPR002403">
    <property type="entry name" value="Cyt_P450_E_grp-IV"/>
</dbReference>
<comment type="subcellular location">
    <subcellularLocation>
        <location evidence="2">Membrane</location>
        <topology evidence="2">Single-pass membrane protein</topology>
    </subcellularLocation>
</comment>
<keyword evidence="4 12" id="KW-0349">Heme</keyword>
<comment type="similarity">
    <text evidence="3 12">Belongs to the cytochrome P450 family.</text>
</comment>
<evidence type="ECO:0000256" key="2">
    <source>
        <dbReference type="ARBA" id="ARBA00004167"/>
    </source>
</evidence>
<keyword evidence="11 13" id="KW-0472">Membrane</keyword>
<dbReference type="InterPro" id="IPR001128">
    <property type="entry name" value="Cyt_P450"/>
</dbReference>
<keyword evidence="15" id="KW-1185">Reference proteome</keyword>
<dbReference type="PROSITE" id="PS00086">
    <property type="entry name" value="CYTOCHROME_P450"/>
    <property type="match status" value="1"/>
</dbReference>
<dbReference type="SUPFAM" id="SSF48264">
    <property type="entry name" value="Cytochrome P450"/>
    <property type="match status" value="1"/>
</dbReference>
<keyword evidence="5 13" id="KW-0812">Transmembrane</keyword>
<evidence type="ECO:0000256" key="11">
    <source>
        <dbReference type="ARBA" id="ARBA00023136"/>
    </source>
</evidence>
<dbReference type="InterPro" id="IPR036396">
    <property type="entry name" value="Cyt_P450_sf"/>
</dbReference>
<evidence type="ECO:0000256" key="4">
    <source>
        <dbReference type="ARBA" id="ARBA00022617"/>
    </source>
</evidence>
<dbReference type="PANTHER" id="PTHR46206">
    <property type="entry name" value="CYTOCHROME P450"/>
    <property type="match status" value="1"/>
</dbReference>
<gene>
    <name evidence="14" type="ORF">BJX63DRAFT_430688</name>
</gene>
<dbReference type="InterPro" id="IPR017972">
    <property type="entry name" value="Cyt_P450_CS"/>
</dbReference>
<reference evidence="14 15" key="1">
    <citation type="submission" date="2024-07" db="EMBL/GenBank/DDBJ databases">
        <title>Section-level genome sequencing and comparative genomics of Aspergillus sections Usti and Cavernicolus.</title>
        <authorList>
            <consortium name="Lawrence Berkeley National Laboratory"/>
            <person name="Nybo J.L."/>
            <person name="Vesth T.C."/>
            <person name="Theobald S."/>
            <person name="Frisvad J.C."/>
            <person name="Larsen T.O."/>
            <person name="Kjaerboelling I."/>
            <person name="Rothschild-Mancinelli K."/>
            <person name="Lyhne E.K."/>
            <person name="Kogle M.E."/>
            <person name="Barry K."/>
            <person name="Clum A."/>
            <person name="Na H."/>
            <person name="Ledsgaard L."/>
            <person name="Lin J."/>
            <person name="Lipzen A."/>
            <person name="Kuo A."/>
            <person name="Riley R."/>
            <person name="Mondo S."/>
            <person name="Labutti K."/>
            <person name="Haridas S."/>
            <person name="Pangalinan J."/>
            <person name="Salamov A.A."/>
            <person name="Simmons B.A."/>
            <person name="Magnuson J.K."/>
            <person name="Chen J."/>
            <person name="Drula E."/>
            <person name="Henrissat B."/>
            <person name="Wiebenga A."/>
            <person name="Lubbers R.J."/>
            <person name="Gomes A.C."/>
            <person name="Makela M.R."/>
            <person name="Stajich J."/>
            <person name="Grigoriev I.V."/>
            <person name="Mortensen U.H."/>
            <person name="De Vries R.P."/>
            <person name="Baker S.E."/>
            <person name="Andersen M.R."/>
        </authorList>
    </citation>
    <scope>NUCLEOTIDE SEQUENCE [LARGE SCALE GENOMIC DNA]</scope>
    <source>
        <strain evidence="14 15">CBS 588.65</strain>
    </source>
</reference>
<evidence type="ECO:0000256" key="12">
    <source>
        <dbReference type="RuleBase" id="RU000461"/>
    </source>
</evidence>
<evidence type="ECO:0000256" key="9">
    <source>
        <dbReference type="ARBA" id="ARBA00023004"/>
    </source>
</evidence>
<keyword evidence="9 12" id="KW-0408">Iron</keyword>
<organism evidence="14 15">
    <name type="scientific">Aspergillus granulosus</name>
    <dbReference type="NCBI Taxonomy" id="176169"/>
    <lineage>
        <taxon>Eukaryota</taxon>
        <taxon>Fungi</taxon>
        <taxon>Dikarya</taxon>
        <taxon>Ascomycota</taxon>
        <taxon>Pezizomycotina</taxon>
        <taxon>Eurotiomycetes</taxon>
        <taxon>Eurotiomycetidae</taxon>
        <taxon>Eurotiales</taxon>
        <taxon>Aspergillaceae</taxon>
        <taxon>Aspergillus</taxon>
        <taxon>Aspergillus subgen. Nidulantes</taxon>
    </lineage>
</organism>
<evidence type="ECO:0000256" key="1">
    <source>
        <dbReference type="ARBA" id="ARBA00001971"/>
    </source>
</evidence>
<keyword evidence="8 12" id="KW-0560">Oxidoreductase</keyword>
<evidence type="ECO:0000256" key="5">
    <source>
        <dbReference type="ARBA" id="ARBA00022692"/>
    </source>
</evidence>
<evidence type="ECO:0000256" key="13">
    <source>
        <dbReference type="SAM" id="Phobius"/>
    </source>
</evidence>
<keyword evidence="10 12" id="KW-0503">Monooxygenase</keyword>
<dbReference type="PANTHER" id="PTHR46206:SF2">
    <property type="entry name" value="CYTOCHROME P450 MONOOXYGENASE AUSG-RELATED"/>
    <property type="match status" value="1"/>
</dbReference>
<dbReference type="EMBL" id="JBFXLT010000026">
    <property type="protein sequence ID" value="KAL2815752.1"/>
    <property type="molecule type" value="Genomic_DNA"/>
</dbReference>